<dbReference type="InterPro" id="IPR050267">
    <property type="entry name" value="Anti-sigma-factor_SerPK"/>
</dbReference>
<reference evidence="1 2" key="1">
    <citation type="submission" date="2023-07" db="EMBL/GenBank/DDBJ databases">
        <title>Sequencing the genomes of 1000 actinobacteria strains.</title>
        <authorList>
            <person name="Klenk H.-P."/>
        </authorList>
    </citation>
    <scope>NUCLEOTIDE SEQUENCE [LARGE SCALE GENOMIC DNA]</scope>
    <source>
        <strain evidence="1 2">DSM 44709</strain>
    </source>
</reference>
<evidence type="ECO:0000313" key="1">
    <source>
        <dbReference type="EMBL" id="MDQ0367272.1"/>
    </source>
</evidence>
<accession>A0AAE3W0Z3</accession>
<sequence>MSGTRQLSAIVARDDSRGAVLIAFEGELTLRSAARARSVITKALAECPVVVIVSLDRVRIAHDGALAVFVAPRWRAGHSPEAPLLLVARPAVAARLRVLNRGVRVHPTLDKALAAAGDLRASSRWEHLRLDAGPLAASFARSIVGDACTGWDVHELLYSARAVISELVNNAVEHGGTPIDVTVTLRRPYLYLVVADGNPAPPRLRPVSAGDPRAPLAERGRGLRVVEAEAHRWGCAALPQGKAVWAALRLAG</sequence>
<dbReference type="InterPro" id="IPR036513">
    <property type="entry name" value="STAS_dom_sf"/>
</dbReference>
<dbReference type="Gene3D" id="3.30.750.24">
    <property type="entry name" value="STAS domain"/>
    <property type="match status" value="1"/>
</dbReference>
<dbReference type="SUPFAM" id="SSF55874">
    <property type="entry name" value="ATPase domain of HSP90 chaperone/DNA topoisomerase II/histidine kinase"/>
    <property type="match status" value="1"/>
</dbReference>
<evidence type="ECO:0000313" key="2">
    <source>
        <dbReference type="Proteomes" id="UP001240236"/>
    </source>
</evidence>
<protein>
    <submittedName>
        <fullName evidence="1">Anti-sigma regulatory factor (Ser/Thr protein kinase)</fullName>
    </submittedName>
</protein>
<dbReference type="CDD" id="cd16936">
    <property type="entry name" value="HATPase_RsbW-like"/>
    <property type="match status" value="1"/>
</dbReference>
<keyword evidence="2" id="KW-1185">Reference proteome</keyword>
<dbReference type="Proteomes" id="UP001240236">
    <property type="component" value="Unassembled WGS sequence"/>
</dbReference>
<dbReference type="Gene3D" id="3.30.565.10">
    <property type="entry name" value="Histidine kinase-like ATPase, C-terminal domain"/>
    <property type="match status" value="1"/>
</dbReference>
<proteinExistence type="predicted"/>
<gene>
    <name evidence="1" type="ORF">J2S42_003941</name>
</gene>
<dbReference type="InterPro" id="IPR036890">
    <property type="entry name" value="HATPase_C_sf"/>
</dbReference>
<dbReference type="EMBL" id="JAUSUZ010000001">
    <property type="protein sequence ID" value="MDQ0367272.1"/>
    <property type="molecule type" value="Genomic_DNA"/>
</dbReference>
<name>A0AAE3W0Z3_9ACTN</name>
<dbReference type="PANTHER" id="PTHR35526:SF3">
    <property type="entry name" value="ANTI-SIGMA-F FACTOR RSBW"/>
    <property type="match status" value="1"/>
</dbReference>
<dbReference type="PANTHER" id="PTHR35526">
    <property type="entry name" value="ANTI-SIGMA-F FACTOR RSBW-RELATED"/>
    <property type="match status" value="1"/>
</dbReference>
<organism evidence="1 2">
    <name type="scientific">Catenuloplanes indicus</name>
    <dbReference type="NCBI Taxonomy" id="137267"/>
    <lineage>
        <taxon>Bacteria</taxon>
        <taxon>Bacillati</taxon>
        <taxon>Actinomycetota</taxon>
        <taxon>Actinomycetes</taxon>
        <taxon>Micromonosporales</taxon>
        <taxon>Micromonosporaceae</taxon>
        <taxon>Catenuloplanes</taxon>
    </lineage>
</organism>
<dbReference type="RefSeq" id="WP_307241208.1">
    <property type="nucleotide sequence ID" value="NZ_JAUSUZ010000001.1"/>
</dbReference>
<comment type="caution">
    <text evidence="1">The sequence shown here is derived from an EMBL/GenBank/DDBJ whole genome shotgun (WGS) entry which is preliminary data.</text>
</comment>
<dbReference type="AlphaFoldDB" id="A0AAE3W0Z3"/>